<evidence type="ECO:0000313" key="1">
    <source>
        <dbReference type="EMBL" id="BCE19672.1"/>
    </source>
</evidence>
<accession>A0A810B7L6</accession>
<reference evidence="6" key="7">
    <citation type="submission" date="2020-05" db="EMBL/GenBank/DDBJ databases">
        <title>Complete genome sequence of Bradyrhizobium diazoefficiens XF6 isolated from soybean nodule.</title>
        <authorList>
            <person name="Noda R."/>
            <person name="Kakizaki K."/>
            <person name="Minamisawa K."/>
        </authorList>
    </citation>
    <scope>NUCLEOTIDE SEQUENCE</scope>
    <source>
        <strain evidence="6">XF6</strain>
    </source>
</reference>
<reference evidence="9" key="2">
    <citation type="submission" date="2020-05" db="EMBL/GenBank/DDBJ databases">
        <title>Complete genome sequence of Bradyrhizobium diazoefficiens XF10 isolated from soybean nodule.</title>
        <authorList>
            <person name="Noda R."/>
            <person name="Kakizaki K."/>
            <person name="Minamisawa K."/>
        </authorList>
    </citation>
    <scope>NUCLEOTIDE SEQUENCE</scope>
    <source>
        <strain evidence="9">XF10</strain>
    </source>
</reference>
<dbReference type="EMBL" id="AP023092">
    <property type="protein sequence ID" value="BCE28539.1"/>
    <property type="molecule type" value="Genomic_DNA"/>
</dbReference>
<reference evidence="8" key="9">
    <citation type="submission" date="2020-05" db="EMBL/GenBank/DDBJ databases">
        <title>Complete genome sequence of Bradyrhizobium diazoefficiens XF9 isolated from soybean nodule.</title>
        <authorList>
            <person name="Noda R."/>
            <person name="Kakizaki K."/>
            <person name="Minamisawa K."/>
        </authorList>
    </citation>
    <scope>NUCLEOTIDE SEQUENCE</scope>
    <source>
        <strain evidence="8">XF9</strain>
    </source>
</reference>
<reference evidence="7" key="8">
    <citation type="submission" date="2020-05" db="EMBL/GenBank/DDBJ databases">
        <title>Complete genome sequence of Bradyrhizobium diazoefficiens XF8 isolated from soybean nodule.</title>
        <authorList>
            <person name="Noda R."/>
            <person name="Kakizaki K."/>
            <person name="Minamisawa K."/>
        </authorList>
    </citation>
    <scope>NUCLEOTIDE SEQUENCE</scope>
    <source>
        <strain evidence="7">XF8</strain>
    </source>
</reference>
<dbReference type="EMBL" id="AP023093">
    <property type="protein sequence ID" value="BCE37281.1"/>
    <property type="molecule type" value="Genomic_DNA"/>
</dbReference>
<reference evidence="3" key="4">
    <citation type="submission" date="2020-05" db="EMBL/GenBank/DDBJ databases">
        <title>Complete genome sequence of Bradyrhizobium diazoefficiens XF3 isolated from soybean nodule.</title>
        <authorList>
            <person name="Noda R."/>
            <person name="Kakizaki K."/>
            <person name="Minamisawa K."/>
        </authorList>
    </citation>
    <scope>NUCLEOTIDE SEQUENCE</scope>
    <source>
        <strain evidence="3">XF3</strain>
    </source>
</reference>
<evidence type="ECO:0000313" key="8">
    <source>
        <dbReference type="EMBL" id="BCE80878.1"/>
    </source>
</evidence>
<dbReference type="EMBL" id="AP023099">
    <property type="protein sequence ID" value="BCE89450.1"/>
    <property type="molecule type" value="Genomic_DNA"/>
</dbReference>
<evidence type="ECO:0000313" key="6">
    <source>
        <dbReference type="EMBL" id="BCE63437.1"/>
    </source>
</evidence>
<reference evidence="2" key="3">
    <citation type="submission" date="2020-05" db="EMBL/GenBank/DDBJ databases">
        <title>Complete genome sequence of Bradyrhizobium diazoefficiens XF2 isolated from soybean nodule.</title>
        <authorList>
            <person name="Noda R."/>
            <person name="Kakizaki K."/>
            <person name="Minamisawa K."/>
        </authorList>
    </citation>
    <scope>NUCLEOTIDE SEQUENCE</scope>
    <source>
        <strain evidence="2">XF2</strain>
    </source>
</reference>
<evidence type="ECO:0000313" key="7">
    <source>
        <dbReference type="EMBL" id="BCE72147.1"/>
    </source>
</evidence>
<reference evidence="4" key="5">
    <citation type="submission" date="2020-05" db="EMBL/GenBank/DDBJ databases">
        <title>Complete genome sequence of Bradyrhizobium diazoefficiens XF4 isolated from soybean nodule.</title>
        <authorList>
            <person name="Noda R."/>
            <person name="Kakizaki K."/>
            <person name="Minamisawa K."/>
        </authorList>
    </citation>
    <scope>NUCLEOTIDE SEQUENCE</scope>
    <source>
        <strain evidence="4">XF4</strain>
    </source>
</reference>
<gene>
    <name evidence="9" type="ORF">XF10B_22480</name>
    <name evidence="1" type="ORF">XF1B_23530</name>
    <name evidence="2" type="ORF">XF2B_23080</name>
    <name evidence="3" type="ORF">XF3B_23120</name>
    <name evidence="4" type="ORF">XF4B_22740</name>
    <name evidence="5" type="ORF">XF5B_22170</name>
    <name evidence="6" type="ORF">XF6B_22360</name>
    <name evidence="7" type="ORF">XF8B_22580</name>
    <name evidence="8" type="ORF">XF9B_22990</name>
</gene>
<evidence type="ECO:0000313" key="5">
    <source>
        <dbReference type="EMBL" id="BCE54705.1"/>
    </source>
</evidence>
<organism evidence="7">
    <name type="scientific">Bradyrhizobium diazoefficiens</name>
    <dbReference type="NCBI Taxonomy" id="1355477"/>
    <lineage>
        <taxon>Bacteria</taxon>
        <taxon>Pseudomonadati</taxon>
        <taxon>Pseudomonadota</taxon>
        <taxon>Alphaproteobacteria</taxon>
        <taxon>Hyphomicrobiales</taxon>
        <taxon>Nitrobacteraceae</taxon>
        <taxon>Bradyrhizobium</taxon>
    </lineage>
</organism>
<dbReference type="EMBL" id="AP023094">
    <property type="protein sequence ID" value="BCE45925.1"/>
    <property type="molecule type" value="Genomic_DNA"/>
</dbReference>
<protein>
    <submittedName>
        <fullName evidence="7">Uncharacterized protein</fullName>
    </submittedName>
</protein>
<dbReference type="EMBL" id="AP023098">
    <property type="protein sequence ID" value="BCE80878.1"/>
    <property type="molecule type" value="Genomic_DNA"/>
</dbReference>
<reference evidence="5" key="6">
    <citation type="submission" date="2020-05" db="EMBL/GenBank/DDBJ databases">
        <title>Complete genome sequence of Bradyrhizobium diazoefficiens XF5 isolated from soybean nodule.</title>
        <authorList>
            <person name="Noda R."/>
            <person name="Kakizaki K."/>
            <person name="Minamisawa K."/>
        </authorList>
    </citation>
    <scope>NUCLEOTIDE SEQUENCE</scope>
    <source>
        <strain evidence="5">XF5</strain>
    </source>
</reference>
<reference evidence="1" key="1">
    <citation type="submission" date="2020-05" db="EMBL/GenBank/DDBJ databases">
        <title>Complete genome sequence of Bradyrhizobium diazoefficiens XF1 isolated from soybean nodule.</title>
        <authorList>
            <person name="Noda R."/>
            <person name="Kakizaki K."/>
            <person name="Minamisawa K."/>
        </authorList>
    </citation>
    <scope>NUCLEOTIDE SEQUENCE</scope>
    <source>
        <strain evidence="1">XF1</strain>
    </source>
</reference>
<dbReference type="EMBL" id="AP023091">
    <property type="protein sequence ID" value="BCE19672.1"/>
    <property type="molecule type" value="Genomic_DNA"/>
</dbReference>
<name>A0A810B7L6_9BRAD</name>
<evidence type="ECO:0000313" key="9">
    <source>
        <dbReference type="EMBL" id="BCE89450.1"/>
    </source>
</evidence>
<evidence type="ECO:0000313" key="4">
    <source>
        <dbReference type="EMBL" id="BCE45925.1"/>
    </source>
</evidence>
<dbReference type="EMBL" id="AP023096">
    <property type="protein sequence ID" value="BCE63437.1"/>
    <property type="molecule type" value="Genomic_DNA"/>
</dbReference>
<evidence type="ECO:0000313" key="3">
    <source>
        <dbReference type="EMBL" id="BCE37281.1"/>
    </source>
</evidence>
<sequence>MATPLKRLTTIRSVVAAWAGNHAQAIQMPASRQTRRPIKAIPGRKGLSSCRCAVIVAADNIRVEGTSGAT</sequence>
<proteinExistence type="predicted"/>
<evidence type="ECO:0000313" key="2">
    <source>
        <dbReference type="EMBL" id="BCE28539.1"/>
    </source>
</evidence>
<dbReference type="AlphaFoldDB" id="A0A810B7L6"/>
<dbReference type="EMBL" id="AP023095">
    <property type="protein sequence ID" value="BCE54705.1"/>
    <property type="molecule type" value="Genomic_DNA"/>
</dbReference>
<dbReference type="EMBL" id="AP023097">
    <property type="protein sequence ID" value="BCE72147.1"/>
    <property type="molecule type" value="Genomic_DNA"/>
</dbReference>